<sequence length="38" mass="4145">MISAAGWCASEGKTYCVTGGLLYIEAFLMNATGPWFRQ</sequence>
<reference evidence="1" key="1">
    <citation type="submission" date="2018-05" db="EMBL/GenBank/DDBJ databases">
        <authorList>
            <person name="Lanie J.A."/>
            <person name="Ng W.-L."/>
            <person name="Kazmierczak K.M."/>
            <person name="Andrzejewski T.M."/>
            <person name="Davidsen T.M."/>
            <person name="Wayne K.J."/>
            <person name="Tettelin H."/>
            <person name="Glass J.I."/>
            <person name="Rusch D."/>
            <person name="Podicherti R."/>
            <person name="Tsui H.-C.T."/>
            <person name="Winkler M.E."/>
        </authorList>
    </citation>
    <scope>NUCLEOTIDE SEQUENCE</scope>
</reference>
<gene>
    <name evidence="1" type="ORF">METZ01_LOCUS51249</name>
</gene>
<evidence type="ECO:0000313" key="1">
    <source>
        <dbReference type="EMBL" id="SUZ98395.1"/>
    </source>
</evidence>
<dbReference type="EMBL" id="UINC01002601">
    <property type="protein sequence ID" value="SUZ98395.1"/>
    <property type="molecule type" value="Genomic_DNA"/>
</dbReference>
<accession>A0A381S2Q9</accession>
<proteinExistence type="predicted"/>
<name>A0A381S2Q9_9ZZZZ</name>
<protein>
    <submittedName>
        <fullName evidence="1">Uncharacterized protein</fullName>
    </submittedName>
</protein>
<organism evidence="1">
    <name type="scientific">marine metagenome</name>
    <dbReference type="NCBI Taxonomy" id="408172"/>
    <lineage>
        <taxon>unclassified sequences</taxon>
        <taxon>metagenomes</taxon>
        <taxon>ecological metagenomes</taxon>
    </lineage>
</organism>
<dbReference type="AlphaFoldDB" id="A0A381S2Q9"/>